<feature type="region of interest" description="Disordered" evidence="1">
    <location>
        <begin position="310"/>
        <end position="401"/>
    </location>
</feature>
<name>A0ABD5Z9P5_9EURY</name>
<sequence length="401" mass="42274">MRGSKHITAVMVIALLAVAMVPATVGAAAAEQSLTLGVTQDTETGNATVTVTQNDSVVENATVEVESSANYTGTGTYQTDANGTVELPNPEERVNVTLNASADNATASESVELVPLDKSLRVAVEHDDANDSVTATVRQYGEPVENATVEVTGSDYENGTFQTDANGTVSVAEPDTTTNLTFLATSGDLSVDRTVEITADEFGVSVTQGDDASVTVSVTEDDEGVENATVVVSGNYTDAGEYQTDENGTVELSAPLQNTTVNVTATYENDTAETTATLLGEVADDSPFGELVSRFVERLKTMDYDGPMGQAVSDFVTENNPGNADEKRPDHAGPKDDKADKHEDKERGPPEHAQKDKGDEKAEKTDDDSDDSDEAESDDDDDDDDDKKGNSNGKPDHAKGK</sequence>
<comment type="caution">
    <text evidence="2">The sequence shown here is derived from an EMBL/GenBank/DDBJ whole genome shotgun (WGS) entry which is preliminary data.</text>
</comment>
<reference evidence="2 3" key="1">
    <citation type="journal article" date="2019" name="Int. J. Syst. Evol. Microbiol.">
        <title>The Global Catalogue of Microorganisms (GCM) 10K type strain sequencing project: providing services to taxonomists for standard genome sequencing and annotation.</title>
        <authorList>
            <consortium name="The Broad Institute Genomics Platform"/>
            <consortium name="The Broad Institute Genome Sequencing Center for Infectious Disease"/>
            <person name="Wu L."/>
            <person name="Ma J."/>
        </authorList>
    </citation>
    <scope>NUCLEOTIDE SEQUENCE [LARGE SCALE GENOMIC DNA]</scope>
    <source>
        <strain evidence="2 3">DSM 29988</strain>
    </source>
</reference>
<organism evidence="2 3">
    <name type="scientific">Haloferax namakaokahaiae</name>
    <dbReference type="NCBI Taxonomy" id="1748331"/>
    <lineage>
        <taxon>Archaea</taxon>
        <taxon>Methanobacteriati</taxon>
        <taxon>Methanobacteriota</taxon>
        <taxon>Stenosarchaea group</taxon>
        <taxon>Halobacteria</taxon>
        <taxon>Halobacteriales</taxon>
        <taxon>Haloferacaceae</taxon>
        <taxon>Haloferax</taxon>
    </lineage>
</organism>
<accession>A0ABD5Z9P5</accession>
<gene>
    <name evidence="2" type="ORF">ACFQJC_00005</name>
</gene>
<dbReference type="Proteomes" id="UP001596481">
    <property type="component" value="Unassembled WGS sequence"/>
</dbReference>
<dbReference type="InterPro" id="IPR008969">
    <property type="entry name" value="CarboxyPept-like_regulatory"/>
</dbReference>
<dbReference type="SUPFAM" id="SSF49464">
    <property type="entry name" value="Carboxypeptidase regulatory domain-like"/>
    <property type="match status" value="1"/>
</dbReference>
<protein>
    <recommendedName>
        <fullName evidence="4">DNA primase</fullName>
    </recommendedName>
</protein>
<evidence type="ECO:0000256" key="1">
    <source>
        <dbReference type="SAM" id="MobiDB-lite"/>
    </source>
</evidence>
<keyword evidence="3" id="KW-1185">Reference proteome</keyword>
<evidence type="ECO:0000313" key="3">
    <source>
        <dbReference type="Proteomes" id="UP001596481"/>
    </source>
</evidence>
<dbReference type="AlphaFoldDB" id="A0ABD5Z9P5"/>
<proteinExistence type="predicted"/>
<dbReference type="EMBL" id="JBHTAA010000001">
    <property type="protein sequence ID" value="MFC7201886.1"/>
    <property type="molecule type" value="Genomic_DNA"/>
</dbReference>
<feature type="compositionally biased region" description="Basic and acidic residues" evidence="1">
    <location>
        <begin position="324"/>
        <end position="364"/>
    </location>
</feature>
<evidence type="ECO:0000313" key="2">
    <source>
        <dbReference type="EMBL" id="MFC7201886.1"/>
    </source>
</evidence>
<feature type="compositionally biased region" description="Acidic residues" evidence="1">
    <location>
        <begin position="365"/>
        <end position="385"/>
    </location>
</feature>
<evidence type="ECO:0008006" key="4">
    <source>
        <dbReference type="Google" id="ProtNLM"/>
    </source>
</evidence>
<feature type="compositionally biased region" description="Basic and acidic residues" evidence="1">
    <location>
        <begin position="386"/>
        <end position="401"/>
    </location>
</feature>
<dbReference type="RefSeq" id="WP_390221188.1">
    <property type="nucleotide sequence ID" value="NZ_JBHTAA010000001.1"/>
</dbReference>